<evidence type="ECO:0000313" key="3">
    <source>
        <dbReference type="Proteomes" id="UP001295794"/>
    </source>
</evidence>
<dbReference type="GO" id="GO:0005506">
    <property type="term" value="F:iron ion binding"/>
    <property type="evidence" value="ECO:0007669"/>
    <property type="project" value="InterPro"/>
</dbReference>
<dbReference type="GO" id="GO:0004497">
    <property type="term" value="F:monooxygenase activity"/>
    <property type="evidence" value="ECO:0007669"/>
    <property type="project" value="InterPro"/>
</dbReference>
<dbReference type="AlphaFoldDB" id="A0AAD2K2W4"/>
<sequence length="67" mass="7059">MHLAHGDGPRMCLGAEMSGVLIKVVLAVLVGSFAFELPGNAQVVEDSDGRPKSKGRGAELLMIVRRA</sequence>
<keyword evidence="1" id="KW-0812">Transmembrane</keyword>
<dbReference type="Proteomes" id="UP001295794">
    <property type="component" value="Unassembled WGS sequence"/>
</dbReference>
<proteinExistence type="predicted"/>
<accession>A0AAD2K2W4</accession>
<dbReference type="Gene3D" id="1.10.630.10">
    <property type="entry name" value="Cytochrome P450"/>
    <property type="match status" value="1"/>
</dbReference>
<name>A0AAD2K2W4_9AGAR</name>
<keyword evidence="3" id="KW-1185">Reference proteome</keyword>
<organism evidence="2 3">
    <name type="scientific">Mycena citricolor</name>
    <dbReference type="NCBI Taxonomy" id="2018698"/>
    <lineage>
        <taxon>Eukaryota</taxon>
        <taxon>Fungi</taxon>
        <taxon>Dikarya</taxon>
        <taxon>Basidiomycota</taxon>
        <taxon>Agaricomycotina</taxon>
        <taxon>Agaricomycetes</taxon>
        <taxon>Agaricomycetidae</taxon>
        <taxon>Agaricales</taxon>
        <taxon>Marasmiineae</taxon>
        <taxon>Mycenaceae</taxon>
        <taxon>Mycena</taxon>
    </lineage>
</organism>
<protein>
    <recommendedName>
        <fullName evidence="4">Cytochrome P450</fullName>
    </recommendedName>
</protein>
<dbReference type="GO" id="GO:0020037">
    <property type="term" value="F:heme binding"/>
    <property type="evidence" value="ECO:0007669"/>
    <property type="project" value="InterPro"/>
</dbReference>
<dbReference type="InterPro" id="IPR036396">
    <property type="entry name" value="Cyt_P450_sf"/>
</dbReference>
<dbReference type="EMBL" id="CAVNYO010000405">
    <property type="protein sequence ID" value="CAK5275934.1"/>
    <property type="molecule type" value="Genomic_DNA"/>
</dbReference>
<gene>
    <name evidence="2" type="ORF">MYCIT1_LOCUS24041</name>
</gene>
<dbReference type="SUPFAM" id="SSF48264">
    <property type="entry name" value="Cytochrome P450"/>
    <property type="match status" value="1"/>
</dbReference>
<evidence type="ECO:0008006" key="4">
    <source>
        <dbReference type="Google" id="ProtNLM"/>
    </source>
</evidence>
<evidence type="ECO:0000313" key="2">
    <source>
        <dbReference type="EMBL" id="CAK5275934.1"/>
    </source>
</evidence>
<feature type="transmembrane region" description="Helical" evidence="1">
    <location>
        <begin position="12"/>
        <end position="35"/>
    </location>
</feature>
<keyword evidence="1" id="KW-1133">Transmembrane helix</keyword>
<evidence type="ECO:0000256" key="1">
    <source>
        <dbReference type="SAM" id="Phobius"/>
    </source>
</evidence>
<dbReference type="GO" id="GO:0016705">
    <property type="term" value="F:oxidoreductase activity, acting on paired donors, with incorporation or reduction of molecular oxygen"/>
    <property type="evidence" value="ECO:0007669"/>
    <property type="project" value="InterPro"/>
</dbReference>
<comment type="caution">
    <text evidence="2">The sequence shown here is derived from an EMBL/GenBank/DDBJ whole genome shotgun (WGS) entry which is preliminary data.</text>
</comment>
<reference evidence="2" key="1">
    <citation type="submission" date="2023-11" db="EMBL/GenBank/DDBJ databases">
        <authorList>
            <person name="De Vega J J."/>
            <person name="De Vega J J."/>
        </authorList>
    </citation>
    <scope>NUCLEOTIDE SEQUENCE</scope>
</reference>
<keyword evidence="1" id="KW-0472">Membrane</keyword>